<organism evidence="1 2">
    <name type="scientific">Melastoma candidum</name>
    <dbReference type="NCBI Taxonomy" id="119954"/>
    <lineage>
        <taxon>Eukaryota</taxon>
        <taxon>Viridiplantae</taxon>
        <taxon>Streptophyta</taxon>
        <taxon>Embryophyta</taxon>
        <taxon>Tracheophyta</taxon>
        <taxon>Spermatophyta</taxon>
        <taxon>Magnoliopsida</taxon>
        <taxon>eudicotyledons</taxon>
        <taxon>Gunneridae</taxon>
        <taxon>Pentapetalae</taxon>
        <taxon>rosids</taxon>
        <taxon>malvids</taxon>
        <taxon>Myrtales</taxon>
        <taxon>Melastomataceae</taxon>
        <taxon>Melastomatoideae</taxon>
        <taxon>Melastomateae</taxon>
        <taxon>Melastoma</taxon>
    </lineage>
</organism>
<accession>A0ACB9RDD7</accession>
<dbReference type="EMBL" id="CM042883">
    <property type="protein sequence ID" value="KAI4375831.1"/>
    <property type="molecule type" value="Genomic_DNA"/>
</dbReference>
<keyword evidence="2" id="KW-1185">Reference proteome</keyword>
<proteinExistence type="predicted"/>
<evidence type="ECO:0000313" key="1">
    <source>
        <dbReference type="EMBL" id="KAI4375831.1"/>
    </source>
</evidence>
<dbReference type="Proteomes" id="UP001057402">
    <property type="component" value="Chromosome 4"/>
</dbReference>
<gene>
    <name evidence="1" type="ORF">MLD38_013652</name>
</gene>
<comment type="caution">
    <text evidence="1">The sequence shown here is derived from an EMBL/GenBank/DDBJ whole genome shotgun (WGS) entry which is preliminary data.</text>
</comment>
<protein>
    <submittedName>
        <fullName evidence="1">Uncharacterized protein</fullName>
    </submittedName>
</protein>
<evidence type="ECO:0000313" key="2">
    <source>
        <dbReference type="Proteomes" id="UP001057402"/>
    </source>
</evidence>
<reference evidence="2" key="1">
    <citation type="journal article" date="2023" name="Front. Plant Sci.">
        <title>Chromosomal-level genome assembly of Melastoma candidum provides insights into trichome evolution.</title>
        <authorList>
            <person name="Zhong Y."/>
            <person name="Wu W."/>
            <person name="Sun C."/>
            <person name="Zou P."/>
            <person name="Liu Y."/>
            <person name="Dai S."/>
            <person name="Zhou R."/>
        </authorList>
    </citation>
    <scope>NUCLEOTIDE SEQUENCE [LARGE SCALE GENOMIC DNA]</scope>
</reference>
<sequence>MKRKRGNKEGKSKGSKAVALKVTSKKIDRHSDVKEIDPKEHDSVMEVDSPCSSETDQPSDAANVNPDESVDNSLAKPATHVKVKLKTPKVLEVQHTSSDSASQNDSDGSDPELGLDNQSKNKDKAAEGVNSVSDMVLDVPEDIIKKPGSIKIKTHKAIDSPGNQNDDEDVGNSDQNQAAEPVQNSRYNKEELDSALTVIKKVMKMDAAEHFNVPVDPVALGIPDYFTVIDTPMDFGTICNNLENGVKYQNSEDVYKDVQFIWENCYKYNKKGDYIVDLMRRVKKNFMKYWATAGLYSDNQGLEADGSSTPGKGSSKGGFKYKGRKRPGMRRHKNDCLCAICVLRRQKREREAKESLVKGQSGDNDESKLEEASLADSLSGEESSSDTDDSPGKDTDVVQEDREGVKSGTLQEVRQQQTPTEKGKNDNEDDDIRESKNEMDIQKNNEQLHLDKYTEGEPDADKMKLELGSGIQESIPREIGNDERIIQQEQKQRELKKKLRRVQLNERYYKNPMLSSLCSFLFPEDKDSIWTGPHSLAPRPLPSQSSPTTAAIRSFMK</sequence>
<name>A0ACB9RDD7_9MYRT</name>